<feature type="transmembrane region" description="Helical" evidence="1">
    <location>
        <begin position="69"/>
        <end position="87"/>
    </location>
</feature>
<dbReference type="HOGENOM" id="CLU_1562020_0_0_0"/>
<evidence type="ECO:0000313" key="2">
    <source>
        <dbReference type="EMBL" id="ACZ01752.1"/>
    </source>
</evidence>
<keyword evidence="1" id="KW-1133">Transmembrane helix</keyword>
<dbReference type="Proteomes" id="UP000002072">
    <property type="component" value="Chromosome"/>
</dbReference>
<keyword evidence="3" id="KW-1185">Reference proteome</keyword>
<dbReference type="EMBL" id="CP001779">
    <property type="protein sequence ID" value="ACZ01752.1"/>
    <property type="molecule type" value="Genomic_DNA"/>
</dbReference>
<reference evidence="2 3" key="1">
    <citation type="journal article" date="2009" name="Stand. Genomic Sci.">
        <title>Complete genome sequence of Streptobacillus moniliformis type strain (9901T).</title>
        <authorList>
            <person name="Nolan M."/>
            <person name="Gronow S."/>
            <person name="Lapidus A."/>
            <person name="Ivanova N."/>
            <person name="Copeland A."/>
            <person name="Lucas S."/>
            <person name="Del Rio T.G."/>
            <person name="Chen F."/>
            <person name="Tice H."/>
            <person name="Pitluck S."/>
            <person name="Cheng J.F."/>
            <person name="Sims D."/>
            <person name="Meincke L."/>
            <person name="Bruce D."/>
            <person name="Goodwin L."/>
            <person name="Brettin T."/>
            <person name="Han C."/>
            <person name="Detter J.C."/>
            <person name="Ovchinikova G."/>
            <person name="Pati A."/>
            <person name="Mavromatis K."/>
            <person name="Mikhailova N."/>
            <person name="Chen A."/>
            <person name="Palaniappan K."/>
            <person name="Land M."/>
            <person name="Hauser L."/>
            <person name="Chang Y.J."/>
            <person name="Jeffries C.D."/>
            <person name="Rohde M."/>
            <person name="Sproer C."/>
            <person name="Goker M."/>
            <person name="Bristow J."/>
            <person name="Eisen J.A."/>
            <person name="Markowitz V."/>
            <person name="Hugenholtz P."/>
            <person name="Kyrpides N.C."/>
            <person name="Klenk H.P."/>
            <person name="Chain P."/>
        </authorList>
    </citation>
    <scope>NUCLEOTIDE SEQUENCE [LARGE SCALE GENOMIC DNA]</scope>
    <source>
        <strain evidence="3">ATCC 14647 / DSM 12112 / NCTC 10651 / 9901</strain>
    </source>
</reference>
<gene>
    <name evidence="2" type="ordered locus">Smon_1302</name>
</gene>
<feature type="transmembrane region" description="Helical" evidence="1">
    <location>
        <begin position="30"/>
        <end position="48"/>
    </location>
</feature>
<name>D1AVJ2_STRM9</name>
<feature type="transmembrane region" description="Helical" evidence="1">
    <location>
        <begin position="93"/>
        <end position="114"/>
    </location>
</feature>
<evidence type="ECO:0000256" key="1">
    <source>
        <dbReference type="SAM" id="Phobius"/>
    </source>
</evidence>
<sequence>MHKTKLKIIYYFFIFIPLYFFLILNGFNNLSSIIIAITTLIINIYLLYLEFLKIINKMQFKKISSSDSFLHSLYFLSFIVLILGVFLENLEVIRLGFAIYLFALIFVNMGTVYYDDKTIILGSDIIIRENISNIEMKNGSIFIEYDNGVKRKMKFFTKVRTQNIFNFLKEL</sequence>
<dbReference type="KEGG" id="smf:Smon_1302"/>
<protein>
    <submittedName>
        <fullName evidence="2">Uncharacterized protein</fullName>
    </submittedName>
</protein>
<dbReference type="OrthoDB" id="97136at2"/>
<organism evidence="2 3">
    <name type="scientific">Streptobacillus moniliformis (strain ATCC 14647 / DSM 12112 / NCTC 10651 / 9901)</name>
    <dbReference type="NCBI Taxonomy" id="519441"/>
    <lineage>
        <taxon>Bacteria</taxon>
        <taxon>Fusobacteriati</taxon>
        <taxon>Fusobacteriota</taxon>
        <taxon>Fusobacteriia</taxon>
        <taxon>Fusobacteriales</taxon>
        <taxon>Leptotrichiaceae</taxon>
        <taxon>Streptobacillus</taxon>
    </lineage>
</organism>
<dbReference type="AlphaFoldDB" id="D1AVJ2"/>
<evidence type="ECO:0000313" key="3">
    <source>
        <dbReference type="Proteomes" id="UP000002072"/>
    </source>
</evidence>
<accession>D1AVJ2</accession>
<keyword evidence="1" id="KW-0812">Transmembrane</keyword>
<keyword evidence="1" id="KW-0472">Membrane</keyword>
<proteinExistence type="predicted"/>
<feature type="transmembrane region" description="Helical" evidence="1">
    <location>
        <begin position="7"/>
        <end position="24"/>
    </location>
</feature>
<dbReference type="STRING" id="519441.Smon_1302"/>